<comment type="similarity">
    <text evidence="1 10">Belongs to the pyruvate:ferredoxin/flavodoxin oxidoreductase family.</text>
</comment>
<dbReference type="Gene3D" id="3.40.50.970">
    <property type="match status" value="2"/>
</dbReference>
<dbReference type="AlphaFoldDB" id="A0A081KE71"/>
<dbReference type="InterPro" id="IPR002880">
    <property type="entry name" value="Pyrv_Fd/Flavodoxin_OxRdtase_N"/>
</dbReference>
<dbReference type="GO" id="GO:0051539">
    <property type="term" value="F:4 iron, 4 sulfur cluster binding"/>
    <property type="evidence" value="ECO:0007669"/>
    <property type="project" value="UniProtKB-KW"/>
</dbReference>
<dbReference type="SUPFAM" id="SSF52518">
    <property type="entry name" value="Thiamin diphosphate-binding fold (THDP-binding)"/>
    <property type="match status" value="2"/>
</dbReference>
<dbReference type="PANTHER" id="PTHR32154:SF0">
    <property type="entry name" value="PYRUVATE-FLAVODOXIN OXIDOREDUCTASE-RELATED"/>
    <property type="match status" value="1"/>
</dbReference>
<dbReference type="CDD" id="cd07034">
    <property type="entry name" value="TPP_PYR_PFOR_IOR-alpha_like"/>
    <property type="match status" value="1"/>
</dbReference>
<dbReference type="GO" id="GO:0005506">
    <property type="term" value="F:iron ion binding"/>
    <property type="evidence" value="ECO:0007669"/>
    <property type="project" value="InterPro"/>
</dbReference>
<dbReference type="SUPFAM" id="SSF52922">
    <property type="entry name" value="TK C-terminal domain-like"/>
    <property type="match status" value="1"/>
</dbReference>
<evidence type="ECO:0000259" key="13">
    <source>
        <dbReference type="PROSITE" id="PS51379"/>
    </source>
</evidence>
<dbReference type="GO" id="GO:0016903">
    <property type="term" value="F:oxidoreductase activity, acting on the aldehyde or oxo group of donors"/>
    <property type="evidence" value="ECO:0007669"/>
    <property type="project" value="InterPro"/>
</dbReference>
<keyword evidence="14" id="KW-0670">Pyruvate</keyword>
<dbReference type="PROSITE" id="PS00198">
    <property type="entry name" value="4FE4S_FER_1"/>
    <property type="match status" value="1"/>
</dbReference>
<evidence type="ECO:0000313" key="14">
    <source>
        <dbReference type="EMBL" id="KEI72447.1"/>
    </source>
</evidence>
<dbReference type="Pfam" id="PF17147">
    <property type="entry name" value="PFOR_II"/>
    <property type="match status" value="1"/>
</dbReference>
<dbReference type="Gene3D" id="3.30.70.20">
    <property type="match status" value="1"/>
</dbReference>
<evidence type="ECO:0000256" key="2">
    <source>
        <dbReference type="ARBA" id="ARBA00022448"/>
    </source>
</evidence>
<dbReference type="InterPro" id="IPR029061">
    <property type="entry name" value="THDP-binding"/>
</dbReference>
<feature type="site" description="Important for catalytic activity" evidence="11">
    <location>
        <position position="987"/>
    </location>
</feature>
<evidence type="ECO:0000256" key="11">
    <source>
        <dbReference type="PIRSR" id="PIRSR000159-2"/>
    </source>
</evidence>
<dbReference type="eggNOG" id="COG1014">
    <property type="taxonomic scope" value="Bacteria"/>
</dbReference>
<dbReference type="eggNOG" id="COG0674">
    <property type="taxonomic scope" value="Bacteria"/>
</dbReference>
<dbReference type="FunFam" id="3.40.920.10:FF:000001">
    <property type="entry name" value="Pyruvate:ferredoxin (Flavodoxin) oxidoreductase"/>
    <property type="match status" value="1"/>
</dbReference>
<dbReference type="GO" id="GO:0044281">
    <property type="term" value="P:small molecule metabolic process"/>
    <property type="evidence" value="ECO:0007669"/>
    <property type="project" value="UniProtKB-ARBA"/>
</dbReference>
<evidence type="ECO:0000256" key="3">
    <source>
        <dbReference type="ARBA" id="ARBA00022485"/>
    </source>
</evidence>
<dbReference type="Gene3D" id="3.40.50.920">
    <property type="match status" value="1"/>
</dbReference>
<dbReference type="InterPro" id="IPR019456">
    <property type="entry name" value="Pyrv-flavodox_OxRtase_EKR"/>
</dbReference>
<gene>
    <name evidence="14" type="ORF">GV64_18470</name>
</gene>
<feature type="binding site" evidence="12">
    <location>
        <position position="811"/>
    </location>
    <ligand>
        <name>[4Fe-4S] cluster</name>
        <dbReference type="ChEBI" id="CHEBI:49883"/>
        <label>3</label>
    </ligand>
</feature>
<feature type="domain" description="4Fe-4S ferredoxin-type" evidence="13">
    <location>
        <begin position="732"/>
        <end position="754"/>
    </location>
</feature>
<evidence type="ECO:0000256" key="6">
    <source>
        <dbReference type="ARBA" id="ARBA00023002"/>
    </source>
</evidence>
<keyword evidence="7 12" id="KW-0408">Iron</keyword>
<dbReference type="SMART" id="SM00890">
    <property type="entry name" value="EKR"/>
    <property type="match status" value="1"/>
</dbReference>
<feature type="site" description="Important for catalytic activity" evidence="11">
    <location>
        <position position="110"/>
    </location>
</feature>
<feature type="binding site" evidence="12">
    <location>
        <position position="691"/>
    </location>
    <ligand>
        <name>[4Fe-4S] cluster</name>
        <dbReference type="ChEBI" id="CHEBI:49883"/>
        <label>1</label>
    </ligand>
</feature>
<dbReference type="FunFam" id="3.30.70.20:FF:000022">
    <property type="entry name" value="Pyruvate:ferredoxin (Flavodoxin) oxidoreductase"/>
    <property type="match status" value="1"/>
</dbReference>
<feature type="binding site" evidence="12">
    <location>
        <position position="814"/>
    </location>
    <ligand>
        <name>[4Fe-4S] cluster</name>
        <dbReference type="ChEBI" id="CHEBI:49883"/>
        <label>3</label>
    </ligand>
</feature>
<dbReference type="Gene3D" id="3.40.920.10">
    <property type="entry name" value="Pyruvate-ferredoxin oxidoreductase, PFOR, domain III"/>
    <property type="match status" value="1"/>
</dbReference>
<dbReference type="GO" id="GO:0006979">
    <property type="term" value="P:response to oxidative stress"/>
    <property type="evidence" value="ECO:0007669"/>
    <property type="project" value="TreeGrafter"/>
</dbReference>
<accession>A0A081KE71</accession>
<dbReference type="EMBL" id="JOJP01000001">
    <property type="protein sequence ID" value="KEI72447.1"/>
    <property type="molecule type" value="Genomic_DNA"/>
</dbReference>
<dbReference type="Proteomes" id="UP000027997">
    <property type="component" value="Unassembled WGS sequence"/>
</dbReference>
<feature type="binding site" evidence="12">
    <location>
        <position position="747"/>
    </location>
    <ligand>
        <name>[4Fe-4S] cluster</name>
        <dbReference type="ChEBI" id="CHEBI:49883"/>
        <label>2</label>
    </ligand>
</feature>
<feature type="binding site" evidence="12">
    <location>
        <position position="695"/>
    </location>
    <ligand>
        <name>[4Fe-4S] cluster</name>
        <dbReference type="ChEBI" id="CHEBI:49883"/>
        <label>2</label>
    </ligand>
</feature>
<dbReference type="Pfam" id="PF01558">
    <property type="entry name" value="POR"/>
    <property type="match status" value="1"/>
</dbReference>
<feature type="site" description="Important for catalytic activity" evidence="11">
    <location>
        <position position="27"/>
    </location>
</feature>
<dbReference type="SUPFAM" id="SSF54862">
    <property type="entry name" value="4Fe-4S ferredoxins"/>
    <property type="match status" value="1"/>
</dbReference>
<feature type="binding site" evidence="12">
    <location>
        <position position="1062"/>
    </location>
    <ligand>
        <name>[4Fe-4S] cluster</name>
        <dbReference type="ChEBI" id="CHEBI:49883"/>
        <label>3</label>
    </ligand>
</feature>
<evidence type="ECO:0000256" key="7">
    <source>
        <dbReference type="ARBA" id="ARBA00023004"/>
    </source>
</evidence>
<protein>
    <recommendedName>
        <fullName evidence="10">Pyruvate-flavodoxin oxidoreductase</fullName>
        <ecNumber evidence="10">1.2.7.-</ecNumber>
    </recommendedName>
</protein>
<feature type="binding site" evidence="12">
    <location>
        <position position="685"/>
    </location>
    <ligand>
        <name>[4Fe-4S] cluster</name>
        <dbReference type="ChEBI" id="CHEBI:49883"/>
        <label>1</label>
    </ligand>
</feature>
<comment type="cofactor">
    <cofactor evidence="12">
        <name>[4Fe-4S] cluster</name>
        <dbReference type="ChEBI" id="CHEBI:49883"/>
    </cofactor>
    <text evidence="12">Binds 3 [4Fe-4S] clusters per subunit.</text>
</comment>
<dbReference type="Pfam" id="PF10371">
    <property type="entry name" value="EKR"/>
    <property type="match status" value="1"/>
</dbReference>
<keyword evidence="8 12" id="KW-0411">Iron-sulfur</keyword>
<dbReference type="InterPro" id="IPR019752">
    <property type="entry name" value="Pyrv/ketoisovalerate_OxRed_cat"/>
</dbReference>
<dbReference type="InterPro" id="IPR002869">
    <property type="entry name" value="Pyrv_flavodox_OxRed_cen"/>
</dbReference>
<dbReference type="FunFam" id="3.40.50.970:FF:000012">
    <property type="entry name" value="Pyruvate:ferredoxin (Flavodoxin) oxidoreductase"/>
    <property type="match status" value="1"/>
</dbReference>
<comment type="function">
    <text evidence="10">Oxidoreductase required for the transfer of electrons from pyruvate to flavodoxin.</text>
</comment>
<dbReference type="PIRSF" id="PIRSF000159">
    <property type="entry name" value="NifJ"/>
    <property type="match status" value="1"/>
</dbReference>
<feature type="binding site" evidence="12">
    <location>
        <position position="688"/>
    </location>
    <ligand>
        <name>[4Fe-4S] cluster</name>
        <dbReference type="ChEBI" id="CHEBI:49883"/>
        <label>1</label>
    </ligand>
</feature>
<dbReference type="GO" id="GO:0022900">
    <property type="term" value="P:electron transport chain"/>
    <property type="evidence" value="ECO:0007669"/>
    <property type="project" value="InterPro"/>
</dbReference>
<dbReference type="GO" id="GO:0030976">
    <property type="term" value="F:thiamine pyrophosphate binding"/>
    <property type="evidence" value="ECO:0007669"/>
    <property type="project" value="InterPro"/>
</dbReference>
<evidence type="ECO:0000256" key="10">
    <source>
        <dbReference type="PIRNR" id="PIRNR000159"/>
    </source>
</evidence>
<keyword evidence="6 10" id="KW-0560">Oxidoreductase</keyword>
<dbReference type="PROSITE" id="PS51379">
    <property type="entry name" value="4FE4S_FER_2"/>
    <property type="match status" value="2"/>
</dbReference>
<evidence type="ECO:0000256" key="1">
    <source>
        <dbReference type="ARBA" id="ARBA00009032"/>
    </source>
</evidence>
<dbReference type="InterPro" id="IPR017900">
    <property type="entry name" value="4Fe4S_Fe_S_CS"/>
</dbReference>
<evidence type="ECO:0000256" key="4">
    <source>
        <dbReference type="ARBA" id="ARBA00022723"/>
    </source>
</evidence>
<dbReference type="InterPro" id="IPR050722">
    <property type="entry name" value="Pyruvate:ferred/Flavod_OxRd"/>
</dbReference>
<feature type="domain" description="4Fe-4S ferredoxin-type" evidence="13">
    <location>
        <begin position="676"/>
        <end position="705"/>
    </location>
</feature>
<evidence type="ECO:0000256" key="12">
    <source>
        <dbReference type="PIRSR" id="PIRSR000159-50"/>
    </source>
</evidence>
<dbReference type="NCBIfam" id="TIGR02176">
    <property type="entry name" value="pyruv_ox_red"/>
    <property type="match status" value="1"/>
</dbReference>
<sequence>MATMDGNEAVASVAYRCNDVIGIYPITPSSPMSETCELWESQEKTNCWGVIPKIMEMQSEGGAAGVVHGALTAGAMSTTFTSSQGLLLKIPNMYKIAGELTPFVMHVAARTLATHALSIFCDHSDVMAARQTGFAMLSSGSVQQAHDFALISQAATLESRIPFMHFFDGFRTSHEINKISWLSDDLIKAMISQEALDAFRRRGLTPDNPSIRGTAQNPDVFFQAREAINPYYQACPDIVAEKMSQFAELTGREYRLFDYYGHPEAEHVIVIMGSAASTVQQAIDELLPLNQKVGVIAIHLFRPFSLKHFLAVLPDTTHCLTVLDRTKEPGSLGEPLYQDVVTAILQSGRQSLPKVAGGRYGLSSKEFNPNHARAIFAAMHNGTLQHNFTVGIVDDISGLSLPAPQTSLEPKRQLNAIFYGLGSDGTVSANKNTLKIIGEQTPLNVQGYFVYDSKKSGSVTTSHLRVDQHPIEAPYLIQQASFIACHQFDFIYRLEMFEQAADGATLLLNSPWPAGETWNHLPQEVQAVILQRRLTLYVIDAAAIAEKLGLGKRQNTILQTAFFAISQILPMKQVRQLLKESIAKSYGKAGPAIVEANQQAVDETEQYLQLVTIPESINSTLFRTPVISEHSPEWVQKVTALILANKGDALPVSAFPVDGCWPTATSQWERRSITTEIPQWTPEHCTQCNQCNLMCPHGAIRSKLVSPEQLDDAPASFTSMPYQYRDFTDQLFTLQVSPDHCTGCGVCTQICPANRKGDTLTMVAKAPILETQRQNYEFMLDLPDLKRIQLKRIDGRNSQLLRPLFEYSGACSGCGETPYIKLLTQLFGDRLMVANATGCSSIYGGNLPTTPYSKNHEGQGPAWANSLFEDNAEFGLGMRLASSSRRSYALEQLSLIADDLPDEQKQQILLDAFDHSESAVERQRQTIQQLEETFGNLDYLKDLVEKSHWIIGGDGWAYDIGFGGLDHVLSSGENINVLVMDNQAYANTGGQQSKATPTGAVVRFANRGKQGKSKDLAMSMMLQGGIYIARIAMGANINQSLKALQEAADYPGPSLVIAYAACITHGIDMSCGIEHQQQMVDTGLWPLYRFDPRRFDQGKAALQMDSRTPRKDVRELLTSESRFNQILQKNPARFQAYTDSLRQQVQHQHTLLNQLKEWK</sequence>
<dbReference type="EC" id="1.2.7.-" evidence="10"/>
<dbReference type="InterPro" id="IPR037112">
    <property type="entry name" value="Pyrv-flavodox_OxR_EKR_sf"/>
</dbReference>
<dbReference type="FunFam" id="3.40.50.920:FF:000007">
    <property type="entry name" value="Pyruvate:ferredoxin (Flavodoxin) oxidoreductase"/>
    <property type="match status" value="1"/>
</dbReference>
<keyword evidence="2 10" id="KW-0813">Transport</keyword>
<organism evidence="14 15">
    <name type="scientific">Endozoicomonas elysicola</name>
    <dbReference type="NCBI Taxonomy" id="305900"/>
    <lineage>
        <taxon>Bacteria</taxon>
        <taxon>Pseudomonadati</taxon>
        <taxon>Pseudomonadota</taxon>
        <taxon>Gammaproteobacteria</taxon>
        <taxon>Oceanospirillales</taxon>
        <taxon>Endozoicomonadaceae</taxon>
        <taxon>Endozoicomonas</taxon>
    </lineage>
</organism>
<dbReference type="SUPFAM" id="SSF53323">
    <property type="entry name" value="Pyruvate-ferredoxin oxidoreductase, PFOR, domain III"/>
    <property type="match status" value="1"/>
</dbReference>
<dbReference type="InterPro" id="IPR011766">
    <property type="entry name" value="TPP_enzyme_TPP-bd"/>
</dbReference>
<feature type="binding site" evidence="12">
    <location>
        <position position="839"/>
    </location>
    <ligand>
        <name>[4Fe-4S] cluster</name>
        <dbReference type="ChEBI" id="CHEBI:49883"/>
        <label>3</label>
    </ligand>
</feature>
<dbReference type="STRING" id="305900.GV64_18470"/>
<dbReference type="InterPro" id="IPR009014">
    <property type="entry name" value="Transketo_C/PFOR_II"/>
</dbReference>
<comment type="catalytic activity">
    <reaction evidence="9 10">
        <text>oxidized [flavodoxin] + pyruvate + CoA + 2 H(+) = reduced [flavodoxin] + acetyl-CoA + CO2</text>
        <dbReference type="Rhea" id="RHEA:44140"/>
        <dbReference type="Rhea" id="RHEA-COMP:10622"/>
        <dbReference type="Rhea" id="RHEA-COMP:10623"/>
        <dbReference type="ChEBI" id="CHEBI:15361"/>
        <dbReference type="ChEBI" id="CHEBI:15378"/>
        <dbReference type="ChEBI" id="CHEBI:16526"/>
        <dbReference type="ChEBI" id="CHEBI:57287"/>
        <dbReference type="ChEBI" id="CHEBI:57288"/>
        <dbReference type="ChEBI" id="CHEBI:57618"/>
        <dbReference type="ChEBI" id="CHEBI:58210"/>
    </reaction>
</comment>
<dbReference type="Pfam" id="PF12838">
    <property type="entry name" value="Fer4_7"/>
    <property type="match status" value="1"/>
</dbReference>
<dbReference type="InterPro" id="IPR017896">
    <property type="entry name" value="4Fe4S_Fe-S-bd"/>
</dbReference>
<keyword evidence="15" id="KW-1185">Reference proteome</keyword>
<dbReference type="Pfam" id="PF02775">
    <property type="entry name" value="TPP_enzyme_C"/>
    <property type="match status" value="1"/>
</dbReference>
<dbReference type="PANTHER" id="PTHR32154">
    <property type="entry name" value="PYRUVATE-FLAVODOXIN OXIDOREDUCTASE-RELATED"/>
    <property type="match status" value="1"/>
</dbReference>
<dbReference type="eggNOG" id="COG1013">
    <property type="taxonomic scope" value="Bacteria"/>
</dbReference>
<keyword evidence="4 12" id="KW-0479">Metal-binding</keyword>
<evidence type="ECO:0000313" key="15">
    <source>
        <dbReference type="Proteomes" id="UP000027997"/>
    </source>
</evidence>
<dbReference type="Pfam" id="PF01855">
    <property type="entry name" value="POR_N"/>
    <property type="match status" value="1"/>
</dbReference>
<name>A0A081KE71_9GAMM</name>
<feature type="binding site" evidence="12">
    <location>
        <position position="751"/>
    </location>
    <ligand>
        <name>[4Fe-4S] cluster</name>
        <dbReference type="ChEBI" id="CHEBI:49883"/>
        <label>1</label>
    </ligand>
</feature>
<feature type="binding site" evidence="12">
    <location>
        <position position="744"/>
    </location>
    <ligand>
        <name>[4Fe-4S] cluster</name>
        <dbReference type="ChEBI" id="CHEBI:49883"/>
        <label>2</label>
    </ligand>
</feature>
<comment type="caution">
    <text evidence="14">The sequence shown here is derived from an EMBL/GenBank/DDBJ whole genome shotgun (WGS) entry which is preliminary data.</text>
</comment>
<evidence type="ECO:0000256" key="5">
    <source>
        <dbReference type="ARBA" id="ARBA00022982"/>
    </source>
</evidence>
<dbReference type="Gene3D" id="4.10.780.10">
    <property type="entry name" value="Pyruvate-flavodoxin oxidoreductase, EKR domain"/>
    <property type="match status" value="1"/>
</dbReference>
<dbReference type="InterPro" id="IPR033412">
    <property type="entry name" value="PFOR_II"/>
</dbReference>
<keyword evidence="3 12" id="KW-0004">4Fe-4S</keyword>
<dbReference type="InterPro" id="IPR011895">
    <property type="entry name" value="Pyrv_flavodox_OxRed"/>
</dbReference>
<keyword evidence="5 10" id="KW-0249">Electron transport</keyword>
<evidence type="ECO:0000256" key="9">
    <source>
        <dbReference type="ARBA" id="ARBA00048963"/>
    </source>
</evidence>
<feature type="binding site" evidence="12">
    <location>
        <position position="741"/>
    </location>
    <ligand>
        <name>[4Fe-4S] cluster</name>
        <dbReference type="ChEBI" id="CHEBI:49883"/>
        <label>2</label>
    </ligand>
</feature>
<feature type="site" description="Important for catalytic activity" evidence="11">
    <location>
        <position position="60"/>
    </location>
</feature>
<reference evidence="14 15" key="1">
    <citation type="submission" date="2014-06" db="EMBL/GenBank/DDBJ databases">
        <title>Whole Genome Sequences of Three Symbiotic Endozoicomonas Bacteria.</title>
        <authorList>
            <person name="Neave M.J."/>
            <person name="Apprill A."/>
            <person name="Voolstra C.R."/>
        </authorList>
    </citation>
    <scope>NUCLEOTIDE SEQUENCE [LARGE SCALE GENOMIC DNA]</scope>
    <source>
        <strain evidence="14 15">DSM 22380</strain>
    </source>
</reference>
<evidence type="ECO:0000256" key="8">
    <source>
        <dbReference type="ARBA" id="ARBA00023014"/>
    </source>
</evidence>
<proteinExistence type="inferred from homology"/>